<evidence type="ECO:0000313" key="2">
    <source>
        <dbReference type="Proteomes" id="UP000315363"/>
    </source>
</evidence>
<protein>
    <submittedName>
        <fullName evidence="1">Uncharacterized protein</fullName>
    </submittedName>
</protein>
<dbReference type="InterPro" id="IPR008928">
    <property type="entry name" value="6-hairpin_glycosidase_sf"/>
</dbReference>
<dbReference type="Proteomes" id="UP000315363">
    <property type="component" value="Unassembled WGS sequence"/>
</dbReference>
<accession>A0ABY3AFY0</accession>
<dbReference type="SUPFAM" id="SSF48208">
    <property type="entry name" value="Six-hairpin glycosidases"/>
    <property type="match status" value="1"/>
</dbReference>
<gene>
    <name evidence="1" type="ORF">GQ41_4266</name>
</gene>
<comment type="caution">
    <text evidence="1">The sequence shown here is derived from an EMBL/GenBank/DDBJ whole genome shotgun (WGS) entry which is preliminary data.</text>
</comment>
<evidence type="ECO:0000313" key="1">
    <source>
        <dbReference type="EMBL" id="TQO39586.1"/>
    </source>
</evidence>
<organism evidence="1 2">
    <name type="scientific">Arenibacter algicola</name>
    <dbReference type="NCBI Taxonomy" id="616991"/>
    <lineage>
        <taxon>Bacteria</taxon>
        <taxon>Pseudomonadati</taxon>
        <taxon>Bacteroidota</taxon>
        <taxon>Flavobacteriia</taxon>
        <taxon>Flavobacteriales</taxon>
        <taxon>Flavobacteriaceae</taxon>
        <taxon>Arenibacter</taxon>
    </lineage>
</organism>
<sequence length="546" mass="63758">MKHFCYLTVLILIWLQWGCKHEQFKPEDFSHAIENGEQANEGYRRSLNLTKAWLKHADPESGLIPTVLDNQRKDFWEVENSAADNYPFMVLAAYLLDDSLYQGEMLDILHTEKELTSRVRSLPDTYQFSTKKFKREEPDMDWILFGSAEYIKDGLLPLLEYIGDSPWNSRMMEMLNDLPYVFNILKGIELDDKQGGQGHYLAASEEVNGEMLQILSRVYWRTGDKKYLDWAVSIADYYLGGEHDLTQSEYLRLRDHGCEVIGGLSELYVTLNYVNPELKKKYQNNLHKLLDRVLEVGRNEDGMFFNAINSKTGVVKDSMIVDNWGYLLNAHYSVYLIDGKEDYRKAYFEAIKHLNSKYRNFKWEGTSVDGYADAIESAINLYNREPDASLKDWMDSEIKVMWNMQKNDGIVSGVYPDGNFTRTSIMYSLWKTQGTHCRPWREDLKFGAETKEGELLISIKADRPWKGKLTFDRQRHKEILHLPIDYPRINQFPEWFIADREKKYVLVSSNQNLNGQYSGDELIEGITINLEDDRPVFIKIRLDSEN</sequence>
<proteinExistence type="predicted"/>
<reference evidence="1 2" key="1">
    <citation type="submission" date="2019-06" db="EMBL/GenBank/DDBJ databases">
        <title>A large-scale integrated study on North Sea by COGITO (Coastal Microbe Genomic &amp; Taxonomic Observatory).</title>
        <authorList>
            <person name="Teeling H."/>
        </authorList>
    </citation>
    <scope>NUCLEOTIDE SEQUENCE [LARGE SCALE GENOMIC DNA]</scope>
    <source>
        <strain evidence="1 2">MAR_2009_79</strain>
    </source>
</reference>
<dbReference type="RefSeq" id="WP_227021042.1">
    <property type="nucleotide sequence ID" value="NZ_VHIF01000001.1"/>
</dbReference>
<dbReference type="EMBL" id="VHIF01000001">
    <property type="protein sequence ID" value="TQO39586.1"/>
    <property type="molecule type" value="Genomic_DNA"/>
</dbReference>
<keyword evidence="2" id="KW-1185">Reference proteome</keyword>
<name>A0ABY3AFY0_9FLAO</name>